<comment type="caution">
    <text evidence="5">The sequence shown here is derived from an EMBL/GenBank/DDBJ whole genome shotgun (WGS) entry which is preliminary data.</text>
</comment>
<dbReference type="CDD" id="cd00590">
    <property type="entry name" value="RRM_SF"/>
    <property type="match status" value="1"/>
</dbReference>
<evidence type="ECO:0000256" key="3">
    <source>
        <dbReference type="SAM" id="Phobius"/>
    </source>
</evidence>
<feature type="domain" description="RRM" evidence="4">
    <location>
        <begin position="88"/>
        <end position="165"/>
    </location>
</feature>
<dbReference type="InterPro" id="IPR012677">
    <property type="entry name" value="Nucleotide-bd_a/b_plait_sf"/>
</dbReference>
<dbReference type="SUPFAM" id="SSF54928">
    <property type="entry name" value="RNA-binding domain, RBD"/>
    <property type="match status" value="2"/>
</dbReference>
<gene>
    <name evidence="5" type="ORF">PVK06_001548</name>
</gene>
<evidence type="ECO:0000256" key="1">
    <source>
        <dbReference type="ARBA" id="ARBA00022884"/>
    </source>
</evidence>
<dbReference type="InterPro" id="IPR050502">
    <property type="entry name" value="Euk_RNA-bind_prot"/>
</dbReference>
<dbReference type="PANTHER" id="PTHR48025:SF17">
    <property type="entry name" value="28 KDA RIBONUCLEOPROTEIN, CHLOROPLASTIC"/>
    <property type="match status" value="1"/>
</dbReference>
<dbReference type="Proteomes" id="UP001358586">
    <property type="component" value="Chromosome 1"/>
</dbReference>
<dbReference type="SMART" id="SM00360">
    <property type="entry name" value="RRM"/>
    <property type="match status" value="2"/>
</dbReference>
<evidence type="ECO:0000256" key="2">
    <source>
        <dbReference type="PROSITE-ProRule" id="PRU00176"/>
    </source>
</evidence>
<feature type="domain" description="RRM" evidence="4">
    <location>
        <begin position="182"/>
        <end position="249"/>
    </location>
</feature>
<organism evidence="5 6">
    <name type="scientific">Gossypium arboreum</name>
    <name type="common">Tree cotton</name>
    <name type="synonym">Gossypium nanking</name>
    <dbReference type="NCBI Taxonomy" id="29729"/>
    <lineage>
        <taxon>Eukaryota</taxon>
        <taxon>Viridiplantae</taxon>
        <taxon>Streptophyta</taxon>
        <taxon>Embryophyta</taxon>
        <taxon>Tracheophyta</taxon>
        <taxon>Spermatophyta</taxon>
        <taxon>Magnoliopsida</taxon>
        <taxon>eudicotyledons</taxon>
        <taxon>Gunneridae</taxon>
        <taxon>Pentapetalae</taxon>
        <taxon>rosids</taxon>
        <taxon>malvids</taxon>
        <taxon>Malvales</taxon>
        <taxon>Malvaceae</taxon>
        <taxon>Malvoideae</taxon>
        <taxon>Gossypium</taxon>
    </lineage>
</organism>
<keyword evidence="1 2" id="KW-0694">RNA-binding</keyword>
<keyword evidence="3" id="KW-1133">Transmembrane helix</keyword>
<dbReference type="PANTHER" id="PTHR48025">
    <property type="entry name" value="OS02G0815200 PROTEIN"/>
    <property type="match status" value="1"/>
</dbReference>
<reference evidence="5 6" key="1">
    <citation type="submission" date="2023-03" db="EMBL/GenBank/DDBJ databases">
        <title>WGS of Gossypium arboreum.</title>
        <authorList>
            <person name="Yu D."/>
        </authorList>
    </citation>
    <scope>NUCLEOTIDE SEQUENCE [LARGE SCALE GENOMIC DNA]</scope>
    <source>
        <tissue evidence="5">Leaf</tissue>
    </source>
</reference>
<keyword evidence="3" id="KW-0472">Membrane</keyword>
<dbReference type="PROSITE" id="PS50102">
    <property type="entry name" value="RRM"/>
    <property type="match status" value="2"/>
</dbReference>
<keyword evidence="6" id="KW-1185">Reference proteome</keyword>
<feature type="transmembrane region" description="Helical" evidence="3">
    <location>
        <begin position="265"/>
        <end position="285"/>
    </location>
</feature>
<dbReference type="InterPro" id="IPR000504">
    <property type="entry name" value="RRM_dom"/>
</dbReference>
<name>A0ABR0R1K8_GOSAR</name>
<dbReference type="InterPro" id="IPR035979">
    <property type="entry name" value="RBD_domain_sf"/>
</dbReference>
<dbReference type="Pfam" id="PF00076">
    <property type="entry name" value="RRM_1"/>
    <property type="match status" value="2"/>
</dbReference>
<evidence type="ECO:0000313" key="5">
    <source>
        <dbReference type="EMBL" id="KAK5845375.1"/>
    </source>
</evidence>
<evidence type="ECO:0000313" key="6">
    <source>
        <dbReference type="Proteomes" id="UP001358586"/>
    </source>
</evidence>
<evidence type="ECO:0000259" key="4">
    <source>
        <dbReference type="PROSITE" id="PS50102"/>
    </source>
</evidence>
<dbReference type="Gene3D" id="3.30.70.330">
    <property type="match status" value="2"/>
</dbReference>
<keyword evidence="3" id="KW-0812">Transmembrane</keyword>
<protein>
    <recommendedName>
        <fullName evidence="4">RRM domain-containing protein</fullName>
    </recommendedName>
</protein>
<sequence>MALLRLPHQFSLFPLQHKPQSISNNFSSIPNISSTCFLPSFSPLTTTLRFKATPFTSFILHFSATTQDPALEAKQEEEEEEEEAFSNTRLIAQNVPWSCTVEDIRSLFEKYGTVVDVELSMHNKTRNRGLAFVSMASPEEALAALNNLESYELEGRTLRLNYAKPKKKKAAPPEKPKPVPAFNLFVANLSYEVRAKHLKEFFSSEGANVVSAEVIFHDSPRKSSGYGFVSFKSKKEADAAMSSFQGKVIPSFCKFLDYMSDFSNWVWPMVLICLFVCLFVIKRLISCDSVDVHGKTNPSTT</sequence>
<proteinExistence type="predicted"/>
<accession>A0ABR0R1K8</accession>
<dbReference type="EMBL" id="JARKNE010000001">
    <property type="protein sequence ID" value="KAK5845375.1"/>
    <property type="molecule type" value="Genomic_DNA"/>
</dbReference>